<organism evidence="2 3">
    <name type="scientific">Lynx pardinus</name>
    <name type="common">Iberian lynx</name>
    <name type="synonym">Felis pardina</name>
    <dbReference type="NCBI Taxonomy" id="191816"/>
    <lineage>
        <taxon>Eukaryota</taxon>
        <taxon>Metazoa</taxon>
        <taxon>Chordata</taxon>
        <taxon>Craniata</taxon>
        <taxon>Vertebrata</taxon>
        <taxon>Euteleostomi</taxon>
        <taxon>Mammalia</taxon>
        <taxon>Eutheria</taxon>
        <taxon>Laurasiatheria</taxon>
        <taxon>Carnivora</taxon>
        <taxon>Feliformia</taxon>
        <taxon>Felidae</taxon>
        <taxon>Felinae</taxon>
        <taxon>Lynx</taxon>
    </lineage>
</organism>
<dbReference type="Proteomes" id="UP000386466">
    <property type="component" value="Unassembled WGS sequence"/>
</dbReference>
<dbReference type="GO" id="GO:0020037">
    <property type="term" value="F:heme binding"/>
    <property type="evidence" value="ECO:0007669"/>
    <property type="project" value="InterPro"/>
</dbReference>
<dbReference type="GO" id="GO:0016705">
    <property type="term" value="F:oxidoreductase activity, acting on paired donors, with incorporation or reduction of molecular oxygen"/>
    <property type="evidence" value="ECO:0007669"/>
    <property type="project" value="InterPro"/>
</dbReference>
<dbReference type="GO" id="GO:0004497">
    <property type="term" value="F:monooxygenase activity"/>
    <property type="evidence" value="ECO:0007669"/>
    <property type="project" value="InterPro"/>
</dbReference>
<dbReference type="EMBL" id="CAAGRJ010023052">
    <property type="protein sequence ID" value="VFV36676.1"/>
    <property type="molecule type" value="Genomic_DNA"/>
</dbReference>
<evidence type="ECO:0000313" key="2">
    <source>
        <dbReference type="EMBL" id="VFV36676.1"/>
    </source>
</evidence>
<dbReference type="AlphaFoldDB" id="A0A485NYH8"/>
<evidence type="ECO:0000256" key="1">
    <source>
        <dbReference type="SAM" id="MobiDB-lite"/>
    </source>
</evidence>
<feature type="non-terminal residue" evidence="2">
    <location>
        <position position="1"/>
    </location>
</feature>
<dbReference type="InterPro" id="IPR036396">
    <property type="entry name" value="Cyt_P450_sf"/>
</dbReference>
<sequence>TIKTLTSYNEHDENGPNPPATAGCITPPGHQVCAPPTANQRLTHLWVEHLDFNPDCYLWGSPASGKKFAYVPLEQSIIAT</sequence>
<evidence type="ECO:0000313" key="3">
    <source>
        <dbReference type="Proteomes" id="UP000386466"/>
    </source>
</evidence>
<dbReference type="Gene3D" id="1.10.630.10">
    <property type="entry name" value="Cytochrome P450"/>
    <property type="match status" value="1"/>
</dbReference>
<reference evidence="2 3" key="1">
    <citation type="submission" date="2019-01" db="EMBL/GenBank/DDBJ databases">
        <authorList>
            <person name="Alioto T."/>
            <person name="Alioto T."/>
        </authorList>
    </citation>
    <scope>NUCLEOTIDE SEQUENCE [LARGE SCALE GENOMIC DNA]</scope>
</reference>
<accession>A0A485NYH8</accession>
<gene>
    <name evidence="2" type="ORF">LYPA_23C010123</name>
</gene>
<feature type="region of interest" description="Disordered" evidence="1">
    <location>
        <begin position="1"/>
        <end position="22"/>
    </location>
</feature>
<keyword evidence="3" id="KW-1185">Reference proteome</keyword>
<protein>
    <submittedName>
        <fullName evidence="2">Low quality protein: lanosterol</fullName>
    </submittedName>
</protein>
<name>A0A485NYH8_LYNPA</name>
<dbReference type="GO" id="GO:0005506">
    <property type="term" value="F:iron ion binding"/>
    <property type="evidence" value="ECO:0007669"/>
    <property type="project" value="InterPro"/>
</dbReference>
<proteinExistence type="predicted"/>